<dbReference type="GO" id="GO:0005634">
    <property type="term" value="C:nucleus"/>
    <property type="evidence" value="ECO:0007669"/>
    <property type="project" value="UniProtKB-SubCell"/>
</dbReference>
<feature type="region of interest" description="Disordered" evidence="6">
    <location>
        <begin position="152"/>
        <end position="176"/>
    </location>
</feature>
<comment type="subcellular location">
    <subcellularLocation>
        <location evidence="1">Nucleus</location>
    </subcellularLocation>
</comment>
<dbReference type="SMART" id="SM00717">
    <property type="entry name" value="SANT"/>
    <property type="match status" value="1"/>
</dbReference>
<dbReference type="Gene3D" id="3.30.40.10">
    <property type="entry name" value="Zinc/RING finger domain, C3HC4 (zinc finger)"/>
    <property type="match status" value="1"/>
</dbReference>
<evidence type="ECO:0000259" key="7">
    <source>
        <dbReference type="PROSITE" id="PS50090"/>
    </source>
</evidence>
<dbReference type="InterPro" id="IPR011011">
    <property type="entry name" value="Znf_FYVE_PHD"/>
</dbReference>
<dbReference type="SUPFAM" id="SSF46689">
    <property type="entry name" value="Homeodomain-like"/>
    <property type="match status" value="1"/>
</dbReference>
<evidence type="ECO:0000256" key="2">
    <source>
        <dbReference type="ARBA" id="ARBA00022723"/>
    </source>
</evidence>
<evidence type="ECO:0000313" key="9">
    <source>
        <dbReference type="EMBL" id="CAH9099139.1"/>
    </source>
</evidence>
<feature type="region of interest" description="Disordered" evidence="6">
    <location>
        <begin position="285"/>
        <end position="346"/>
    </location>
</feature>
<dbReference type="PROSITE" id="PS51294">
    <property type="entry name" value="HTH_MYB"/>
    <property type="match status" value="1"/>
</dbReference>
<dbReference type="GO" id="GO:0000976">
    <property type="term" value="F:transcription cis-regulatory region binding"/>
    <property type="evidence" value="ECO:0007669"/>
    <property type="project" value="UniProtKB-ARBA"/>
</dbReference>
<dbReference type="SMART" id="SM00249">
    <property type="entry name" value="PHD"/>
    <property type="match status" value="1"/>
</dbReference>
<keyword evidence="10" id="KW-1185">Reference proteome</keyword>
<dbReference type="PROSITE" id="PS01359">
    <property type="entry name" value="ZF_PHD_1"/>
    <property type="match status" value="1"/>
</dbReference>
<dbReference type="InterPro" id="IPR017930">
    <property type="entry name" value="Myb_dom"/>
</dbReference>
<dbReference type="AlphaFoldDB" id="A0AAV0DHW8"/>
<dbReference type="EMBL" id="CAMAPF010000104">
    <property type="protein sequence ID" value="CAH9099139.1"/>
    <property type="molecule type" value="Genomic_DNA"/>
</dbReference>
<dbReference type="PROSITE" id="PS50090">
    <property type="entry name" value="MYB_LIKE"/>
    <property type="match status" value="1"/>
</dbReference>
<evidence type="ECO:0000256" key="5">
    <source>
        <dbReference type="ARBA" id="ARBA00023242"/>
    </source>
</evidence>
<gene>
    <name evidence="9" type="ORF">CEPIT_LOCUS14794</name>
</gene>
<dbReference type="GO" id="GO:0010597">
    <property type="term" value="P:green leaf volatile biosynthetic process"/>
    <property type="evidence" value="ECO:0007669"/>
    <property type="project" value="UniProtKB-ARBA"/>
</dbReference>
<evidence type="ECO:0000259" key="8">
    <source>
        <dbReference type="PROSITE" id="PS51294"/>
    </source>
</evidence>
<organism evidence="9 10">
    <name type="scientific">Cuscuta epithymum</name>
    <dbReference type="NCBI Taxonomy" id="186058"/>
    <lineage>
        <taxon>Eukaryota</taxon>
        <taxon>Viridiplantae</taxon>
        <taxon>Streptophyta</taxon>
        <taxon>Embryophyta</taxon>
        <taxon>Tracheophyta</taxon>
        <taxon>Spermatophyta</taxon>
        <taxon>Magnoliopsida</taxon>
        <taxon>eudicotyledons</taxon>
        <taxon>Gunneridae</taxon>
        <taxon>Pentapetalae</taxon>
        <taxon>asterids</taxon>
        <taxon>lamiids</taxon>
        <taxon>Solanales</taxon>
        <taxon>Convolvulaceae</taxon>
        <taxon>Cuscuteae</taxon>
        <taxon>Cuscuta</taxon>
        <taxon>Cuscuta subgen. Cuscuta</taxon>
    </lineage>
</organism>
<sequence length="436" mass="49964">MGGSANYMCIKCDGGGKMLVCSDSSCPIVVHEKCMGCRPYFDREGNFYCPYCLCRQTTAESSKAMELVLLKKRALSAFLNKETVNSEKLLPQPSHVFQSKYNHDSVDDNPNASVAGKQTVSDMIVADGCESSDRQEPIRKFRIVEVGNRMDAEHDSDVDVQPLHDRDVEDPQEEYQPNKIPERERKMARKCKQISVQNDLRNEDCQENGQPKKIPEGERKIKRKFKLRLAEDEQEVNDQQLYTDGEEGCLIDENEPEVDDQQPDKDVEDRLREILESGVNIKKKSMEVQAERKENEADGGAESDAISTEREPIIMNNETQDEPLNPYPKKRSSSSANTSRKVSGLTEETIPHEKFQLAGEHSKGRNYAFWNGKRKKVRWSEEEEEMLKEGVHKFSITANKNIPWRKILDFGRHVFDGTRTPADLKDKWRTLWANKV</sequence>
<dbReference type="Proteomes" id="UP001152523">
    <property type="component" value="Unassembled WGS sequence"/>
</dbReference>
<evidence type="ECO:0000256" key="6">
    <source>
        <dbReference type="SAM" id="MobiDB-lite"/>
    </source>
</evidence>
<accession>A0AAV0DHW8</accession>
<dbReference type="CDD" id="cd11660">
    <property type="entry name" value="SANT_TRF"/>
    <property type="match status" value="1"/>
</dbReference>
<comment type="caution">
    <text evidence="9">The sequence shown here is derived from an EMBL/GenBank/DDBJ whole genome shotgun (WGS) entry which is preliminary data.</text>
</comment>
<feature type="domain" description="HTH myb-type" evidence="8">
    <location>
        <begin position="371"/>
        <end position="436"/>
    </location>
</feature>
<dbReference type="SUPFAM" id="SSF57903">
    <property type="entry name" value="FYVE/PHD zinc finger"/>
    <property type="match status" value="1"/>
</dbReference>
<reference evidence="9" key="1">
    <citation type="submission" date="2022-07" db="EMBL/GenBank/DDBJ databases">
        <authorList>
            <person name="Macas J."/>
            <person name="Novak P."/>
            <person name="Neumann P."/>
        </authorList>
    </citation>
    <scope>NUCLEOTIDE SEQUENCE</scope>
</reference>
<proteinExistence type="predicted"/>
<dbReference type="PANTHER" id="PTHR47863:SF5">
    <property type="entry name" value="HOMEODOMAIN-LIKE PROTEIN WITH RING_FYVE_PHD-TYPE ZINC FINGER DOMAIN-CONTAINING PROTEIN-RELATED"/>
    <property type="match status" value="1"/>
</dbReference>
<keyword evidence="3" id="KW-0863">Zinc-finger</keyword>
<dbReference type="InterPro" id="IPR009057">
    <property type="entry name" value="Homeodomain-like_sf"/>
</dbReference>
<keyword evidence="4" id="KW-0862">Zinc</keyword>
<evidence type="ECO:0000256" key="3">
    <source>
        <dbReference type="ARBA" id="ARBA00022771"/>
    </source>
</evidence>
<evidence type="ECO:0008006" key="11">
    <source>
        <dbReference type="Google" id="ProtNLM"/>
    </source>
</evidence>
<dbReference type="Gene3D" id="1.10.10.60">
    <property type="entry name" value="Homeodomain-like"/>
    <property type="match status" value="1"/>
</dbReference>
<feature type="compositionally biased region" description="Basic and acidic residues" evidence="6">
    <location>
        <begin position="152"/>
        <end position="169"/>
    </location>
</feature>
<evidence type="ECO:0000313" key="10">
    <source>
        <dbReference type="Proteomes" id="UP001152523"/>
    </source>
</evidence>
<dbReference type="InterPro" id="IPR001005">
    <property type="entry name" value="SANT/Myb"/>
</dbReference>
<dbReference type="GO" id="GO:0008270">
    <property type="term" value="F:zinc ion binding"/>
    <property type="evidence" value="ECO:0007669"/>
    <property type="project" value="UniProtKB-KW"/>
</dbReference>
<evidence type="ECO:0000256" key="4">
    <source>
        <dbReference type="ARBA" id="ARBA00022833"/>
    </source>
</evidence>
<dbReference type="CDD" id="cd15489">
    <property type="entry name" value="PHD_SF"/>
    <property type="match status" value="1"/>
</dbReference>
<evidence type="ECO:0000256" key="1">
    <source>
        <dbReference type="ARBA" id="ARBA00004123"/>
    </source>
</evidence>
<dbReference type="PANTHER" id="PTHR47863">
    <property type="entry name" value="RING/FYVE/PHD ZINC FINGER SUPERFAMILY PROTEIN"/>
    <property type="match status" value="1"/>
</dbReference>
<dbReference type="InterPro" id="IPR001965">
    <property type="entry name" value="Znf_PHD"/>
</dbReference>
<feature type="compositionally biased region" description="Basic and acidic residues" evidence="6">
    <location>
        <begin position="285"/>
        <end position="296"/>
    </location>
</feature>
<feature type="domain" description="Myb-like" evidence="7">
    <location>
        <begin position="371"/>
        <end position="432"/>
    </location>
</feature>
<keyword evidence="2" id="KW-0479">Metal-binding</keyword>
<dbReference type="InterPro" id="IPR013083">
    <property type="entry name" value="Znf_RING/FYVE/PHD"/>
</dbReference>
<protein>
    <recommendedName>
        <fullName evidence="11">Myb-like domain-containing protein</fullName>
    </recommendedName>
</protein>
<dbReference type="Pfam" id="PF00249">
    <property type="entry name" value="Myb_DNA-binding"/>
    <property type="match status" value="1"/>
</dbReference>
<keyword evidence="5" id="KW-0539">Nucleus</keyword>
<dbReference type="InterPro" id="IPR019786">
    <property type="entry name" value="Zinc_finger_PHD-type_CS"/>
</dbReference>
<name>A0AAV0DHW8_9ASTE</name>